<sequence length="212" mass="22441">MSLMWVPKEPRAFPVYAYKGKGYSLMNVFDPKVGGEIASALLPAGEPIWTARIRDIFLHPSSKSVAAYGTVILGAPSVAKADLGKSPTREGTILLSSEESIGSSHGLIRRLSRAGPQQRPVQNPEGAVGSAPPVVDPVATAAEPGRKEPEKEKVGKREPEKKSAEEPSGAQTRKRSSKAELLDYVVVSDSLSGLDAGIKRPAPDPDDQVGHG</sequence>
<proteinExistence type="predicted"/>
<evidence type="ECO:0000313" key="2">
    <source>
        <dbReference type="EMBL" id="KAF5789628.1"/>
    </source>
</evidence>
<feature type="compositionally biased region" description="Basic and acidic residues" evidence="1">
    <location>
        <begin position="144"/>
        <end position="165"/>
    </location>
</feature>
<gene>
    <name evidence="2" type="ORF">HanXRQr2_Chr09g0373481</name>
</gene>
<evidence type="ECO:0000313" key="3">
    <source>
        <dbReference type="Proteomes" id="UP000215914"/>
    </source>
</evidence>
<dbReference type="AlphaFoldDB" id="A0A9K3I3H8"/>
<feature type="region of interest" description="Disordered" evidence="1">
    <location>
        <begin position="105"/>
        <end position="212"/>
    </location>
</feature>
<reference evidence="2" key="1">
    <citation type="journal article" date="2017" name="Nature">
        <title>The sunflower genome provides insights into oil metabolism, flowering and Asterid evolution.</title>
        <authorList>
            <person name="Badouin H."/>
            <person name="Gouzy J."/>
            <person name="Grassa C.J."/>
            <person name="Murat F."/>
            <person name="Staton S.E."/>
            <person name="Cottret L."/>
            <person name="Lelandais-Briere C."/>
            <person name="Owens G.L."/>
            <person name="Carrere S."/>
            <person name="Mayjonade B."/>
            <person name="Legrand L."/>
            <person name="Gill N."/>
            <person name="Kane N.C."/>
            <person name="Bowers J.E."/>
            <person name="Hubner S."/>
            <person name="Bellec A."/>
            <person name="Berard A."/>
            <person name="Berges H."/>
            <person name="Blanchet N."/>
            <person name="Boniface M.C."/>
            <person name="Brunel D."/>
            <person name="Catrice O."/>
            <person name="Chaidir N."/>
            <person name="Claudel C."/>
            <person name="Donnadieu C."/>
            <person name="Faraut T."/>
            <person name="Fievet G."/>
            <person name="Helmstetter N."/>
            <person name="King M."/>
            <person name="Knapp S.J."/>
            <person name="Lai Z."/>
            <person name="Le Paslier M.C."/>
            <person name="Lippi Y."/>
            <person name="Lorenzon L."/>
            <person name="Mandel J.R."/>
            <person name="Marage G."/>
            <person name="Marchand G."/>
            <person name="Marquand E."/>
            <person name="Bret-Mestries E."/>
            <person name="Morien E."/>
            <person name="Nambeesan S."/>
            <person name="Nguyen T."/>
            <person name="Pegot-Espagnet P."/>
            <person name="Pouilly N."/>
            <person name="Raftis F."/>
            <person name="Sallet E."/>
            <person name="Schiex T."/>
            <person name="Thomas J."/>
            <person name="Vandecasteele C."/>
            <person name="Vares D."/>
            <person name="Vear F."/>
            <person name="Vautrin S."/>
            <person name="Crespi M."/>
            <person name="Mangin B."/>
            <person name="Burke J.M."/>
            <person name="Salse J."/>
            <person name="Munos S."/>
            <person name="Vincourt P."/>
            <person name="Rieseberg L.H."/>
            <person name="Langlade N.B."/>
        </authorList>
    </citation>
    <scope>NUCLEOTIDE SEQUENCE</scope>
    <source>
        <tissue evidence="2">Leaves</tissue>
    </source>
</reference>
<accession>A0A9K3I3H8</accession>
<dbReference type="Proteomes" id="UP000215914">
    <property type="component" value="Unassembled WGS sequence"/>
</dbReference>
<reference evidence="2" key="2">
    <citation type="submission" date="2020-06" db="EMBL/GenBank/DDBJ databases">
        <title>Helianthus annuus Genome sequencing and assembly Release 2.</title>
        <authorList>
            <person name="Gouzy J."/>
            <person name="Langlade N."/>
            <person name="Munos S."/>
        </authorList>
    </citation>
    <scope>NUCLEOTIDE SEQUENCE</scope>
    <source>
        <tissue evidence="2">Leaves</tissue>
    </source>
</reference>
<dbReference type="Gramene" id="mRNA:HanXRQr2_Chr09g0373481">
    <property type="protein sequence ID" value="mRNA:HanXRQr2_Chr09g0373481"/>
    <property type="gene ID" value="HanXRQr2_Chr09g0373481"/>
</dbReference>
<comment type="caution">
    <text evidence="2">The sequence shown here is derived from an EMBL/GenBank/DDBJ whole genome shotgun (WGS) entry which is preliminary data.</text>
</comment>
<protein>
    <submittedName>
        <fullName evidence="2">Uncharacterized protein</fullName>
    </submittedName>
</protein>
<evidence type="ECO:0000256" key="1">
    <source>
        <dbReference type="SAM" id="MobiDB-lite"/>
    </source>
</evidence>
<name>A0A9K3I3H8_HELAN</name>
<organism evidence="2 3">
    <name type="scientific">Helianthus annuus</name>
    <name type="common">Common sunflower</name>
    <dbReference type="NCBI Taxonomy" id="4232"/>
    <lineage>
        <taxon>Eukaryota</taxon>
        <taxon>Viridiplantae</taxon>
        <taxon>Streptophyta</taxon>
        <taxon>Embryophyta</taxon>
        <taxon>Tracheophyta</taxon>
        <taxon>Spermatophyta</taxon>
        <taxon>Magnoliopsida</taxon>
        <taxon>eudicotyledons</taxon>
        <taxon>Gunneridae</taxon>
        <taxon>Pentapetalae</taxon>
        <taxon>asterids</taxon>
        <taxon>campanulids</taxon>
        <taxon>Asterales</taxon>
        <taxon>Asteraceae</taxon>
        <taxon>Asteroideae</taxon>
        <taxon>Heliantheae alliance</taxon>
        <taxon>Heliantheae</taxon>
        <taxon>Helianthus</taxon>
    </lineage>
</organism>
<feature type="compositionally biased region" description="Low complexity" evidence="1">
    <location>
        <begin position="131"/>
        <end position="143"/>
    </location>
</feature>
<dbReference type="EMBL" id="MNCJ02000324">
    <property type="protein sequence ID" value="KAF5789628.1"/>
    <property type="molecule type" value="Genomic_DNA"/>
</dbReference>
<feature type="compositionally biased region" description="Basic and acidic residues" evidence="1">
    <location>
        <begin position="197"/>
        <end position="212"/>
    </location>
</feature>
<keyword evidence="3" id="KW-1185">Reference proteome</keyword>